<accession>A0ABT3IMA6</accession>
<evidence type="ECO:0000259" key="1">
    <source>
        <dbReference type="Pfam" id="PF05050"/>
    </source>
</evidence>
<dbReference type="NCBIfam" id="TIGR01444">
    <property type="entry name" value="fkbM_fam"/>
    <property type="match status" value="1"/>
</dbReference>
<evidence type="ECO:0000313" key="2">
    <source>
        <dbReference type="EMBL" id="MCW3485101.1"/>
    </source>
</evidence>
<dbReference type="RefSeq" id="WP_264731153.1">
    <property type="nucleotide sequence ID" value="NZ_JAPDNR010000001.1"/>
</dbReference>
<evidence type="ECO:0000313" key="3">
    <source>
        <dbReference type="Proteomes" id="UP001207742"/>
    </source>
</evidence>
<dbReference type="InterPro" id="IPR006342">
    <property type="entry name" value="FkbM_mtfrase"/>
</dbReference>
<gene>
    <name evidence="2" type="ORF">OL497_14425</name>
</gene>
<keyword evidence="2" id="KW-0808">Transferase</keyword>
<sequence length="243" mass="27287">MSSSLVDGIKRLGFLTGVSVYRSISAKKETIFFPELKHPVYLRKGATDFKVLKQVLIRGEYDIDFPFKPRYIIDGGANIGLFAVLFASRFPDAIIVAVEPETQNYRQLQRNIAGYPNVIPVQAGIWNKDCHLRIITEGLEDWGFQVSETTAAPDALPAVSIPNIMATQQWPHLDIVKLDVEGAESSIFADNYAWLEKTKVLIIELHEPLLPGSSASFQKAMAAHDFSFTQLGENLIYRNNRFQ</sequence>
<dbReference type="PANTHER" id="PTHR34203">
    <property type="entry name" value="METHYLTRANSFERASE, FKBM FAMILY PROTEIN"/>
    <property type="match status" value="1"/>
</dbReference>
<proteinExistence type="predicted"/>
<reference evidence="2 3" key="1">
    <citation type="submission" date="2022-10" db="EMBL/GenBank/DDBJ databases">
        <title>Chitinophaga nivalis PC15 sp. nov., isolated from Pyeongchang county, South Korea.</title>
        <authorList>
            <person name="Trinh H.N."/>
        </authorList>
    </citation>
    <scope>NUCLEOTIDE SEQUENCE [LARGE SCALE GENOMIC DNA]</scope>
    <source>
        <strain evidence="2 3">PC14</strain>
    </source>
</reference>
<dbReference type="InterPro" id="IPR052514">
    <property type="entry name" value="SAM-dependent_MTase"/>
</dbReference>
<dbReference type="InterPro" id="IPR029063">
    <property type="entry name" value="SAM-dependent_MTases_sf"/>
</dbReference>
<dbReference type="PANTHER" id="PTHR34203:SF13">
    <property type="entry name" value="EXPRESSED PROTEIN"/>
    <property type="match status" value="1"/>
</dbReference>
<dbReference type="GO" id="GO:0008168">
    <property type="term" value="F:methyltransferase activity"/>
    <property type="evidence" value="ECO:0007669"/>
    <property type="project" value="UniProtKB-KW"/>
</dbReference>
<dbReference type="Gene3D" id="3.40.50.150">
    <property type="entry name" value="Vaccinia Virus protein VP39"/>
    <property type="match status" value="1"/>
</dbReference>
<feature type="domain" description="Methyltransferase FkbM" evidence="1">
    <location>
        <begin position="74"/>
        <end position="209"/>
    </location>
</feature>
<dbReference type="GO" id="GO:0032259">
    <property type="term" value="P:methylation"/>
    <property type="evidence" value="ECO:0007669"/>
    <property type="project" value="UniProtKB-KW"/>
</dbReference>
<name>A0ABT3IMA6_9BACT</name>
<comment type="caution">
    <text evidence="2">The sequence shown here is derived from an EMBL/GenBank/DDBJ whole genome shotgun (WGS) entry which is preliminary data.</text>
</comment>
<dbReference type="Pfam" id="PF05050">
    <property type="entry name" value="Methyltransf_21"/>
    <property type="match status" value="1"/>
</dbReference>
<organism evidence="2 3">
    <name type="scientific">Chitinophaga nivalis</name>
    <dbReference type="NCBI Taxonomy" id="2991709"/>
    <lineage>
        <taxon>Bacteria</taxon>
        <taxon>Pseudomonadati</taxon>
        <taxon>Bacteroidota</taxon>
        <taxon>Chitinophagia</taxon>
        <taxon>Chitinophagales</taxon>
        <taxon>Chitinophagaceae</taxon>
        <taxon>Chitinophaga</taxon>
    </lineage>
</organism>
<dbReference type="SUPFAM" id="SSF53335">
    <property type="entry name" value="S-adenosyl-L-methionine-dependent methyltransferases"/>
    <property type="match status" value="1"/>
</dbReference>
<dbReference type="EMBL" id="JAPDNS010000001">
    <property type="protein sequence ID" value="MCW3485101.1"/>
    <property type="molecule type" value="Genomic_DNA"/>
</dbReference>
<keyword evidence="2" id="KW-0489">Methyltransferase</keyword>
<protein>
    <submittedName>
        <fullName evidence="2">FkbM family methyltransferase</fullName>
    </submittedName>
</protein>
<dbReference type="Proteomes" id="UP001207742">
    <property type="component" value="Unassembled WGS sequence"/>
</dbReference>
<keyword evidence="3" id="KW-1185">Reference proteome</keyword>